<feature type="domain" description="GGDEF" evidence="5">
    <location>
        <begin position="138"/>
        <end position="272"/>
    </location>
</feature>
<evidence type="ECO:0000256" key="3">
    <source>
        <dbReference type="SAM" id="Phobius"/>
    </source>
</evidence>
<evidence type="ECO:0000259" key="4">
    <source>
        <dbReference type="PROSITE" id="PS50885"/>
    </source>
</evidence>
<dbReference type="InterPro" id="IPR043128">
    <property type="entry name" value="Rev_trsase/Diguanyl_cyclase"/>
</dbReference>
<evidence type="ECO:0000256" key="2">
    <source>
        <dbReference type="ARBA" id="ARBA00034247"/>
    </source>
</evidence>
<dbReference type="EMBL" id="CP051152">
    <property type="protein sequence ID" value="QJQ06766.1"/>
    <property type="molecule type" value="Genomic_DNA"/>
</dbReference>
<gene>
    <name evidence="6" type="ORF">EJG51_013970</name>
</gene>
<dbReference type="KEGG" id="upi:EJG51_013970"/>
<feature type="transmembrane region" description="Helical" evidence="3">
    <location>
        <begin position="31"/>
        <end position="52"/>
    </location>
</feature>
<dbReference type="InterPro" id="IPR050469">
    <property type="entry name" value="Diguanylate_Cyclase"/>
</dbReference>
<dbReference type="Proteomes" id="UP000274350">
    <property type="component" value="Chromosome"/>
</dbReference>
<sequence length="275" mass="30477">MLKQNVGILTLDVSRDLTKQGNLLYRNVAQLFVLTALGTALLLGFFIHHLLIRRLRVLTNELTTLEQQSTWHTRIKLSGSDELGQLSSGINKLLALIEQQVTSLKLLSLTDPLTALPNRREFDARLRQEFARQKRQRIPLALLTIDVDYFKFYNDHYGHPAGDLILKEIAEILASAVSRSSDLAARIGGEEFCLLLPDTDAAGAVLLAESIRSKLQARNLPHVASLLSDRVTLSIGGAIAGDESIEAFVSRTDHALYRAKHEGRDRVCFDAGATE</sequence>
<keyword evidence="3" id="KW-0472">Membrane</keyword>
<dbReference type="GO" id="GO:0052621">
    <property type="term" value="F:diguanylate cyclase activity"/>
    <property type="evidence" value="ECO:0007669"/>
    <property type="project" value="UniProtKB-EC"/>
</dbReference>
<keyword evidence="3" id="KW-0812">Transmembrane</keyword>
<dbReference type="PANTHER" id="PTHR45138">
    <property type="entry name" value="REGULATORY COMPONENTS OF SENSORY TRANSDUCTION SYSTEM"/>
    <property type="match status" value="1"/>
</dbReference>
<dbReference type="InterPro" id="IPR029787">
    <property type="entry name" value="Nucleotide_cyclase"/>
</dbReference>
<dbReference type="GO" id="GO:0016020">
    <property type="term" value="C:membrane"/>
    <property type="evidence" value="ECO:0007669"/>
    <property type="project" value="InterPro"/>
</dbReference>
<keyword evidence="7" id="KW-1185">Reference proteome</keyword>
<dbReference type="SMART" id="SM00267">
    <property type="entry name" value="GGDEF"/>
    <property type="match status" value="1"/>
</dbReference>
<dbReference type="FunFam" id="3.30.70.270:FF:000001">
    <property type="entry name" value="Diguanylate cyclase domain protein"/>
    <property type="match status" value="1"/>
</dbReference>
<proteinExistence type="predicted"/>
<reference evidence="6 7" key="1">
    <citation type="journal article" date="2019" name="Int. J. Syst. Evol. Microbiol.">
        <title>Undibacterium piscinae sp. nov., isolated from Korean shiner intestine.</title>
        <authorList>
            <person name="Lee S.Y."/>
            <person name="Kang W."/>
            <person name="Kim P.S."/>
            <person name="Kim H.S."/>
            <person name="Sung H."/>
            <person name="Shin N.R."/>
            <person name="Whon T.W."/>
            <person name="Yun J.H."/>
            <person name="Lee J.Y."/>
            <person name="Lee J.Y."/>
            <person name="Jung M.J."/>
            <person name="Jeong Y.S."/>
            <person name="Tak E.J."/>
            <person name="Han J.E."/>
            <person name="Hyun D.W."/>
            <person name="Kang M.S."/>
            <person name="Lee K.E."/>
            <person name="Lee B.H."/>
            <person name="Bae J.W."/>
        </authorList>
    </citation>
    <scope>NUCLEOTIDE SEQUENCE [LARGE SCALE GENOMIC DNA]</scope>
    <source>
        <strain evidence="6 7">S11R28</strain>
    </source>
</reference>
<dbReference type="CDD" id="cd01949">
    <property type="entry name" value="GGDEF"/>
    <property type="match status" value="1"/>
</dbReference>
<dbReference type="AlphaFoldDB" id="A0A6M4A615"/>
<dbReference type="GO" id="GO:0007165">
    <property type="term" value="P:signal transduction"/>
    <property type="evidence" value="ECO:0007669"/>
    <property type="project" value="InterPro"/>
</dbReference>
<evidence type="ECO:0000313" key="7">
    <source>
        <dbReference type="Proteomes" id="UP000274350"/>
    </source>
</evidence>
<dbReference type="PROSITE" id="PS50887">
    <property type="entry name" value="GGDEF"/>
    <property type="match status" value="1"/>
</dbReference>
<dbReference type="PANTHER" id="PTHR45138:SF9">
    <property type="entry name" value="DIGUANYLATE CYCLASE DGCM-RELATED"/>
    <property type="match status" value="1"/>
</dbReference>
<keyword evidence="3" id="KW-1133">Transmembrane helix</keyword>
<dbReference type="NCBIfam" id="TIGR00254">
    <property type="entry name" value="GGDEF"/>
    <property type="match status" value="1"/>
</dbReference>
<comment type="catalytic activity">
    <reaction evidence="2">
        <text>2 GTP = 3',3'-c-di-GMP + 2 diphosphate</text>
        <dbReference type="Rhea" id="RHEA:24898"/>
        <dbReference type="ChEBI" id="CHEBI:33019"/>
        <dbReference type="ChEBI" id="CHEBI:37565"/>
        <dbReference type="ChEBI" id="CHEBI:58805"/>
        <dbReference type="EC" id="2.7.7.65"/>
    </reaction>
</comment>
<dbReference type="Pfam" id="PF00990">
    <property type="entry name" value="GGDEF"/>
    <property type="match status" value="1"/>
</dbReference>
<evidence type="ECO:0000259" key="5">
    <source>
        <dbReference type="PROSITE" id="PS50887"/>
    </source>
</evidence>
<dbReference type="Gene3D" id="3.30.70.270">
    <property type="match status" value="1"/>
</dbReference>
<evidence type="ECO:0000256" key="1">
    <source>
        <dbReference type="ARBA" id="ARBA00012528"/>
    </source>
</evidence>
<dbReference type="PROSITE" id="PS50885">
    <property type="entry name" value="HAMP"/>
    <property type="match status" value="1"/>
</dbReference>
<accession>A0A6M4A615</accession>
<dbReference type="EC" id="2.7.7.65" evidence="1"/>
<dbReference type="InterPro" id="IPR003660">
    <property type="entry name" value="HAMP_dom"/>
</dbReference>
<dbReference type="SUPFAM" id="SSF55073">
    <property type="entry name" value="Nucleotide cyclase"/>
    <property type="match status" value="1"/>
</dbReference>
<name>A0A6M4A615_9BURK</name>
<dbReference type="Gene3D" id="6.10.340.10">
    <property type="match status" value="1"/>
</dbReference>
<evidence type="ECO:0000313" key="6">
    <source>
        <dbReference type="EMBL" id="QJQ06766.1"/>
    </source>
</evidence>
<organism evidence="6 7">
    <name type="scientific">Undibacterium piscinae</name>
    <dbReference type="NCBI Taxonomy" id="2495591"/>
    <lineage>
        <taxon>Bacteria</taxon>
        <taxon>Pseudomonadati</taxon>
        <taxon>Pseudomonadota</taxon>
        <taxon>Betaproteobacteria</taxon>
        <taxon>Burkholderiales</taxon>
        <taxon>Oxalobacteraceae</taxon>
        <taxon>Undibacterium</taxon>
    </lineage>
</organism>
<protein>
    <recommendedName>
        <fullName evidence="1">diguanylate cyclase</fullName>
        <ecNumber evidence="1">2.7.7.65</ecNumber>
    </recommendedName>
</protein>
<feature type="domain" description="HAMP" evidence="4">
    <location>
        <begin position="49"/>
        <end position="102"/>
    </location>
</feature>
<dbReference type="InterPro" id="IPR000160">
    <property type="entry name" value="GGDEF_dom"/>
</dbReference>